<dbReference type="EMBL" id="AXSB02000041">
    <property type="protein sequence ID" value="ETH29369.1"/>
    <property type="molecule type" value="Genomic_DNA"/>
</dbReference>
<dbReference type="AlphaFoldDB" id="A0AAI9ND53"/>
<comment type="caution">
    <text evidence="6">The sequence shown here is derived from an EMBL/GenBank/DDBJ whole genome shotgun (WGS) entry which is preliminary data.</text>
</comment>
<dbReference type="GO" id="GO:0043709">
    <property type="term" value="P:cell adhesion involved in single-species biofilm formation"/>
    <property type="evidence" value="ECO:0007669"/>
    <property type="project" value="TreeGrafter"/>
</dbReference>
<evidence type="ECO:0000256" key="5">
    <source>
        <dbReference type="SAM" id="SignalP"/>
    </source>
</evidence>
<evidence type="ECO:0000256" key="3">
    <source>
        <dbReference type="ARBA" id="ARBA00022729"/>
    </source>
</evidence>
<comment type="subcellular location">
    <subcellularLocation>
        <location evidence="1">Fimbrium</location>
    </subcellularLocation>
</comment>
<dbReference type="PANTHER" id="PTHR33420:SF3">
    <property type="entry name" value="FIMBRIAL SUBUNIT ELFA"/>
    <property type="match status" value="1"/>
</dbReference>
<name>A0AAI9ND53_BORPT</name>
<evidence type="ECO:0000256" key="2">
    <source>
        <dbReference type="ARBA" id="ARBA00006671"/>
    </source>
</evidence>
<dbReference type="GO" id="GO:0009289">
    <property type="term" value="C:pilus"/>
    <property type="evidence" value="ECO:0007669"/>
    <property type="project" value="UniProtKB-SubCell"/>
</dbReference>
<proteinExistence type="inferred from homology"/>
<dbReference type="Proteomes" id="UP000018679">
    <property type="component" value="Unassembled WGS sequence"/>
</dbReference>
<feature type="signal peptide" evidence="5">
    <location>
        <begin position="1"/>
        <end position="32"/>
    </location>
</feature>
<evidence type="ECO:0000313" key="7">
    <source>
        <dbReference type="Proteomes" id="UP000018679"/>
    </source>
</evidence>
<dbReference type="InterPro" id="IPR039458">
    <property type="entry name" value="FimA-like"/>
</dbReference>
<comment type="similarity">
    <text evidence="2">Belongs to the fimbrial protein family.</text>
</comment>
<dbReference type="Gene3D" id="2.60.40.1090">
    <property type="entry name" value="Fimbrial-type adhesion domain"/>
    <property type="match status" value="1"/>
</dbReference>
<dbReference type="InterPro" id="IPR008966">
    <property type="entry name" value="Adhesion_dom_sf"/>
</dbReference>
<evidence type="ECO:0000256" key="1">
    <source>
        <dbReference type="ARBA" id="ARBA00004561"/>
    </source>
</evidence>
<dbReference type="PANTHER" id="PTHR33420">
    <property type="entry name" value="FIMBRIAL SUBUNIT ELFA-RELATED"/>
    <property type="match status" value="1"/>
</dbReference>
<dbReference type="Pfam" id="PF16970">
    <property type="entry name" value="FimA"/>
    <property type="match status" value="1"/>
</dbReference>
<organism evidence="6 7">
    <name type="scientific">Bordetella pertussis CHLA-26</name>
    <dbReference type="NCBI Taxonomy" id="1331284"/>
    <lineage>
        <taxon>Bacteria</taxon>
        <taxon>Pseudomonadati</taxon>
        <taxon>Pseudomonadota</taxon>
        <taxon>Betaproteobacteria</taxon>
        <taxon>Burkholderiales</taxon>
        <taxon>Alcaligenaceae</taxon>
        <taxon>Bordetella</taxon>
    </lineage>
</organism>
<keyword evidence="3 5" id="KW-0732">Signal</keyword>
<protein>
    <submittedName>
        <fullName evidence="6">Fimbrial protein FimX</fullName>
    </submittedName>
</protein>
<keyword evidence="4" id="KW-0281">Fimbrium</keyword>
<sequence>MSLDPFFTPACMQAKTFLLGAALAGVALAAHAEDGTIVITGTITDQTCTIEDPSPGYIKVVHLPTISKSALKNAGDVAGRTRFDIKLKDCPTTVNTLKLYFEPGPTTDYGTKDLKAYKQAWYVDAATLLKSPPSVTEAKGVQIRLMNLNGKQIPMGETEPNQHAAAFSGTMQAGQAKKSFTLHYLAGYVKKASGEVEATMLTTYVGFSVVYP</sequence>
<gene>
    <name evidence="6" type="primary">fimX</name>
    <name evidence="6" type="ORF">L566_1691</name>
</gene>
<evidence type="ECO:0000256" key="4">
    <source>
        <dbReference type="ARBA" id="ARBA00023263"/>
    </source>
</evidence>
<accession>A0AAI9ND53</accession>
<dbReference type="InterPro" id="IPR050263">
    <property type="entry name" value="Bact_Fimbrial_Adh_Pro"/>
</dbReference>
<evidence type="ECO:0000313" key="6">
    <source>
        <dbReference type="EMBL" id="ETH29369.1"/>
    </source>
</evidence>
<feature type="chain" id="PRO_5042615289" evidence="5">
    <location>
        <begin position="33"/>
        <end position="212"/>
    </location>
</feature>
<reference evidence="6 7" key="1">
    <citation type="journal article" date="2013" name="Genome Announc.">
        <title>Genome Sequences of 28 Bordetella pertussis U.S. Outbreak Strains Dating from 2010 to 2012.</title>
        <authorList>
            <person name="Harvill E.T."/>
            <person name="Goodfield L.L."/>
            <person name="Ivanov Y."/>
            <person name="Meyer J.A."/>
            <person name="Newth C."/>
            <person name="Cassiday P."/>
            <person name="Tondella M.L."/>
            <person name="Liao P."/>
            <person name="Zimmerman J."/>
            <person name="Meert K."/>
            <person name="Wessel D."/>
            <person name="Berger J."/>
            <person name="Dean J.M."/>
            <person name="Holubkov R."/>
            <person name="Burr J."/>
            <person name="Liu T."/>
            <person name="Brinkac L."/>
            <person name="Kim M."/>
            <person name="Losada L."/>
        </authorList>
    </citation>
    <scope>NUCLEOTIDE SEQUENCE [LARGE SCALE GENOMIC DNA]</scope>
    <source>
        <strain evidence="6 7">CHLA-26</strain>
    </source>
</reference>
<dbReference type="InterPro" id="IPR036937">
    <property type="entry name" value="Adhesion_dom_fimbrial_sf"/>
</dbReference>
<dbReference type="SUPFAM" id="SSF49401">
    <property type="entry name" value="Bacterial adhesins"/>
    <property type="match status" value="1"/>
</dbReference>